<dbReference type="InterPro" id="IPR017441">
    <property type="entry name" value="Protein_kinase_ATP_BS"/>
</dbReference>
<evidence type="ECO:0000259" key="7">
    <source>
        <dbReference type="PROSITE" id="PS50011"/>
    </source>
</evidence>
<dbReference type="SMART" id="SM00220">
    <property type="entry name" value="S_TKc"/>
    <property type="match status" value="1"/>
</dbReference>
<dbReference type="OrthoDB" id="9801841at2"/>
<name>A0A4V2ZX63_9GAMM</name>
<gene>
    <name evidence="8" type="ORF">E2F43_07735</name>
</gene>
<dbReference type="InterPro" id="IPR003032">
    <property type="entry name" value="Ryanodine_rcpt"/>
</dbReference>
<protein>
    <recommendedName>
        <fullName evidence="7">Protein kinase domain-containing protein</fullName>
    </recommendedName>
</protein>
<evidence type="ECO:0000256" key="2">
    <source>
        <dbReference type="ARBA" id="ARBA00022741"/>
    </source>
</evidence>
<feature type="region of interest" description="Disordered" evidence="6">
    <location>
        <begin position="1"/>
        <end position="20"/>
    </location>
</feature>
<dbReference type="PANTHER" id="PTHR43289:SF6">
    <property type="entry name" value="SERINE_THREONINE-PROTEIN KINASE NEKL-3"/>
    <property type="match status" value="1"/>
</dbReference>
<dbReference type="PROSITE" id="PS50011">
    <property type="entry name" value="PROTEIN_KINASE_DOM"/>
    <property type="match status" value="1"/>
</dbReference>
<dbReference type="PROSITE" id="PS00107">
    <property type="entry name" value="PROTEIN_KINASE_ATP"/>
    <property type="match status" value="1"/>
</dbReference>
<dbReference type="Proteomes" id="UP000295554">
    <property type="component" value="Unassembled WGS sequence"/>
</dbReference>
<evidence type="ECO:0000313" key="8">
    <source>
        <dbReference type="EMBL" id="TDG13424.1"/>
    </source>
</evidence>
<dbReference type="GO" id="GO:0005524">
    <property type="term" value="F:ATP binding"/>
    <property type="evidence" value="ECO:0007669"/>
    <property type="project" value="UniProtKB-UniRule"/>
</dbReference>
<feature type="compositionally biased region" description="Polar residues" evidence="6">
    <location>
        <begin position="9"/>
        <end position="19"/>
    </location>
</feature>
<dbReference type="CDD" id="cd14014">
    <property type="entry name" value="STKc_PknB_like"/>
    <property type="match status" value="1"/>
</dbReference>
<dbReference type="Gene3D" id="3.30.200.20">
    <property type="entry name" value="Phosphorylase Kinase, domain 1"/>
    <property type="match status" value="1"/>
</dbReference>
<evidence type="ECO:0000256" key="3">
    <source>
        <dbReference type="ARBA" id="ARBA00022777"/>
    </source>
</evidence>
<keyword evidence="4 5" id="KW-0067">ATP-binding</keyword>
<evidence type="ECO:0000256" key="1">
    <source>
        <dbReference type="ARBA" id="ARBA00022679"/>
    </source>
</evidence>
<dbReference type="Gene3D" id="1.10.490.160">
    <property type="match status" value="1"/>
</dbReference>
<keyword evidence="1" id="KW-0808">Transferase</keyword>
<organism evidence="8 9">
    <name type="scientific">Seongchinamella unica</name>
    <dbReference type="NCBI Taxonomy" id="2547392"/>
    <lineage>
        <taxon>Bacteria</taxon>
        <taxon>Pseudomonadati</taxon>
        <taxon>Pseudomonadota</taxon>
        <taxon>Gammaproteobacteria</taxon>
        <taxon>Cellvibrionales</taxon>
        <taxon>Halieaceae</taxon>
        <taxon>Seongchinamella</taxon>
    </lineage>
</organism>
<proteinExistence type="predicted"/>
<evidence type="ECO:0000313" key="9">
    <source>
        <dbReference type="Proteomes" id="UP000295554"/>
    </source>
</evidence>
<keyword evidence="9" id="KW-1185">Reference proteome</keyword>
<dbReference type="InterPro" id="IPR000719">
    <property type="entry name" value="Prot_kinase_dom"/>
</dbReference>
<sequence>MMNEGPFNLTETMDNTELSPLSDAPVAADFPAGESLPQQPGEVVLGRFEVKRYLGQGTFGYVFLAYDLELDRLVAVKKPRQQVLSRYDSVESFIAEARTVAQLDHEHIVPVYDCIRTPEGSCYIVSKFIRGQDLGWLLRQGRISLPETVRTIRDAALALHHAHLAGIVHCDIKPANVIIDDNGKAHVTDFGIAYNPQQRSELAGHAATPAYMSPEQADTNTQSLDGRTDIYALGVLLYQLMCGQLPFQGDTREQLVAAIGSGEVRPPRQIDDSIPRELESICLKAIARDPSRRYTTALDLARDLDDYFGYEPRPIDVGSVQVDESLEPLIEKLAEHTHDIWALQRYKDGWKLGDVRDDSRKTHPCLVAYNQLPESEKEYDRATVLGTIKAMLALGYTITRED</sequence>
<dbReference type="RefSeq" id="WP_133211383.1">
    <property type="nucleotide sequence ID" value="NZ_SMSE01000002.1"/>
</dbReference>
<feature type="binding site" evidence="5">
    <location>
        <position position="78"/>
    </location>
    <ligand>
        <name>ATP</name>
        <dbReference type="ChEBI" id="CHEBI:30616"/>
    </ligand>
</feature>
<evidence type="ECO:0000256" key="4">
    <source>
        <dbReference type="ARBA" id="ARBA00022840"/>
    </source>
</evidence>
<dbReference type="AlphaFoldDB" id="A0A4V2ZX63"/>
<dbReference type="InterPro" id="IPR008271">
    <property type="entry name" value="Ser/Thr_kinase_AS"/>
</dbReference>
<dbReference type="SUPFAM" id="SSF56112">
    <property type="entry name" value="Protein kinase-like (PK-like)"/>
    <property type="match status" value="1"/>
</dbReference>
<dbReference type="Pfam" id="PF00069">
    <property type="entry name" value="Pkinase"/>
    <property type="match status" value="1"/>
</dbReference>
<evidence type="ECO:0000256" key="5">
    <source>
        <dbReference type="PROSITE-ProRule" id="PRU10141"/>
    </source>
</evidence>
<dbReference type="InterPro" id="IPR011009">
    <property type="entry name" value="Kinase-like_dom_sf"/>
</dbReference>
<dbReference type="Gene3D" id="1.10.510.10">
    <property type="entry name" value="Transferase(Phosphotransferase) domain 1"/>
    <property type="match status" value="1"/>
</dbReference>
<keyword evidence="2 5" id="KW-0547">Nucleotide-binding</keyword>
<dbReference type="PANTHER" id="PTHR43289">
    <property type="entry name" value="MITOGEN-ACTIVATED PROTEIN KINASE KINASE KINASE 20-RELATED"/>
    <property type="match status" value="1"/>
</dbReference>
<comment type="caution">
    <text evidence="8">The sequence shown here is derived from an EMBL/GenBank/DDBJ whole genome shotgun (WGS) entry which is preliminary data.</text>
</comment>
<keyword evidence="3" id="KW-0418">Kinase</keyword>
<reference evidence="8 9" key="1">
    <citation type="submission" date="2019-03" db="EMBL/GenBank/DDBJ databases">
        <title>Seongchinamella monodicae gen. nov., sp. nov., a novel member of the Gammaproteobacteria isolated from a tidal mudflat of beach.</title>
        <authorList>
            <person name="Yang H.G."/>
            <person name="Kang J.W."/>
            <person name="Lee S.D."/>
        </authorList>
    </citation>
    <scope>NUCLEOTIDE SEQUENCE [LARGE SCALE GENOMIC DNA]</scope>
    <source>
        <strain evidence="8 9">GH4-78</strain>
    </source>
</reference>
<feature type="domain" description="Protein kinase" evidence="7">
    <location>
        <begin position="48"/>
        <end position="308"/>
    </location>
</feature>
<accession>A0A4V2ZX63</accession>
<dbReference type="Pfam" id="PF02026">
    <property type="entry name" value="RyR"/>
    <property type="match status" value="1"/>
</dbReference>
<dbReference type="PROSITE" id="PS00108">
    <property type="entry name" value="PROTEIN_KINASE_ST"/>
    <property type="match status" value="1"/>
</dbReference>
<dbReference type="GO" id="GO:0004674">
    <property type="term" value="F:protein serine/threonine kinase activity"/>
    <property type="evidence" value="ECO:0007669"/>
    <property type="project" value="TreeGrafter"/>
</dbReference>
<evidence type="ECO:0000256" key="6">
    <source>
        <dbReference type="SAM" id="MobiDB-lite"/>
    </source>
</evidence>
<dbReference type="EMBL" id="SMSE01000002">
    <property type="protein sequence ID" value="TDG13424.1"/>
    <property type="molecule type" value="Genomic_DNA"/>
</dbReference>